<feature type="region of interest" description="Disordered" evidence="1">
    <location>
        <begin position="144"/>
        <end position="176"/>
    </location>
</feature>
<dbReference type="PANTHER" id="PTHR14000">
    <property type="entry name" value="FINGER CCCH DOMAIN PROTEIN, PUTATIVE (DUF3755)-RELATED"/>
    <property type="match status" value="1"/>
</dbReference>
<accession>A0AAD8JX21</accession>
<sequence length="295" mass="32721">MMDTGFQYDQAMGSAVNRHAVLFESSGVNRTSEMAMMGHYYQTDSTATTSTRFLGDYSTVNNNSGYTQVGSSCGSVLGESVSGLKHDAGLGLAVDWSVEEQRKLEEGLSIFAAEPSFMRYIKIAATLNDKTVRDVAMRCRWMARKRRKQDEPHMSKKLKDKKDNLVVSSSKPSKSSVPKLDVAPFSVAMNNPVQMDGVTFEALSGSIKRTLEQNNQFLSQISANLSSMKLQDNINLFSHTKNNLTAILNDMRYMPGPPFPVSLNADLAHSILPPTNQKIMFEASSGRYMKQEPEF</sequence>
<organism evidence="2 3">
    <name type="scientific">Tagetes erecta</name>
    <name type="common">African marigold</name>
    <dbReference type="NCBI Taxonomy" id="13708"/>
    <lineage>
        <taxon>Eukaryota</taxon>
        <taxon>Viridiplantae</taxon>
        <taxon>Streptophyta</taxon>
        <taxon>Embryophyta</taxon>
        <taxon>Tracheophyta</taxon>
        <taxon>Spermatophyta</taxon>
        <taxon>Magnoliopsida</taxon>
        <taxon>eudicotyledons</taxon>
        <taxon>Gunneridae</taxon>
        <taxon>Pentapetalae</taxon>
        <taxon>asterids</taxon>
        <taxon>campanulids</taxon>
        <taxon>Asterales</taxon>
        <taxon>Asteraceae</taxon>
        <taxon>Asteroideae</taxon>
        <taxon>Heliantheae alliance</taxon>
        <taxon>Tageteae</taxon>
        <taxon>Tagetes</taxon>
    </lineage>
</organism>
<evidence type="ECO:0000256" key="1">
    <source>
        <dbReference type="SAM" id="MobiDB-lite"/>
    </source>
</evidence>
<keyword evidence="3" id="KW-1185">Reference proteome</keyword>
<dbReference type="EMBL" id="JAUHHV010000009">
    <property type="protein sequence ID" value="KAK1412117.1"/>
    <property type="molecule type" value="Genomic_DNA"/>
</dbReference>
<dbReference type="InterPro" id="IPR022228">
    <property type="entry name" value="DUF3755"/>
</dbReference>
<proteinExistence type="predicted"/>
<gene>
    <name evidence="2" type="ORF">QVD17_33110</name>
</gene>
<name>A0AAD8JX21_TARER</name>
<dbReference type="AlphaFoldDB" id="A0AAD8JX21"/>
<dbReference type="PANTHER" id="PTHR14000:SF43">
    <property type="entry name" value="HOMEODOMAIN-LIKE PROTEIN"/>
    <property type="match status" value="1"/>
</dbReference>
<reference evidence="2" key="1">
    <citation type="journal article" date="2023" name="bioRxiv">
        <title>Improved chromosome-level genome assembly for marigold (Tagetes erecta).</title>
        <authorList>
            <person name="Jiang F."/>
            <person name="Yuan L."/>
            <person name="Wang S."/>
            <person name="Wang H."/>
            <person name="Xu D."/>
            <person name="Wang A."/>
            <person name="Fan W."/>
        </authorList>
    </citation>
    <scope>NUCLEOTIDE SEQUENCE</scope>
    <source>
        <strain evidence="2">WSJ</strain>
        <tissue evidence="2">Leaf</tissue>
    </source>
</reference>
<evidence type="ECO:0000313" key="3">
    <source>
        <dbReference type="Proteomes" id="UP001229421"/>
    </source>
</evidence>
<dbReference type="Pfam" id="PF12579">
    <property type="entry name" value="DUF3755"/>
    <property type="match status" value="1"/>
</dbReference>
<protein>
    <submittedName>
        <fullName evidence="2">Uncharacterized protein</fullName>
    </submittedName>
</protein>
<evidence type="ECO:0000313" key="2">
    <source>
        <dbReference type="EMBL" id="KAK1412117.1"/>
    </source>
</evidence>
<comment type="caution">
    <text evidence="2">The sequence shown here is derived from an EMBL/GenBank/DDBJ whole genome shotgun (WGS) entry which is preliminary data.</text>
</comment>
<dbReference type="Proteomes" id="UP001229421">
    <property type="component" value="Unassembled WGS sequence"/>
</dbReference>
<feature type="compositionally biased region" description="Low complexity" evidence="1">
    <location>
        <begin position="165"/>
        <end position="176"/>
    </location>
</feature>